<name>A0A699KUG9_TANCI</name>
<dbReference type="InterPro" id="IPR013103">
    <property type="entry name" value="RVT_2"/>
</dbReference>
<reference evidence="2" key="1">
    <citation type="journal article" date="2019" name="Sci. Rep.">
        <title>Draft genome of Tanacetum cinerariifolium, the natural source of mosquito coil.</title>
        <authorList>
            <person name="Yamashiro T."/>
            <person name="Shiraishi A."/>
            <person name="Satake H."/>
            <person name="Nakayama K."/>
        </authorList>
    </citation>
    <scope>NUCLEOTIDE SEQUENCE</scope>
</reference>
<sequence length="415" mass="46961">MIHSDLCDLHATPLFGNRKYFVTFIDDASRFYVIEPNESVSINSVIESRDAIFDENRFSSVPRPSLRIPDGTKDISDLVVLKEVTEEVSDQHSYFFNVGDDPNTFDEAMKSHNVTFSKEAINDEMDSIMDNNTWVSADLPLGLQSSWLQMDLQKKTEVACISTIRLLIAMTLIHNLIIYKMDVKITFLDGELDEEVYMNQPQGFIMSGNENKVYKLIKSLYGLKQKFLSSRFFMKDMGEADAILGIKIKHESNKIAISQSYYIEKILKKFNYFDCTPVSTPIDISEKLMPDNNQAVSQLDYSMVIGYLMYVMTCIRPDIAFAVVLEGYTDASWISNSEYSSSTSGWVFLLSGGAVSWVSKKQTYITGSTMEYEFMALAVAGKEAEWLRNLILEIPLWSKPITPISICCDSAATLA</sequence>
<evidence type="ECO:0000313" key="2">
    <source>
        <dbReference type="EMBL" id="GFB11980.1"/>
    </source>
</evidence>
<accession>A0A699KUG9</accession>
<dbReference type="AlphaFoldDB" id="A0A699KUG9"/>
<organism evidence="2">
    <name type="scientific">Tanacetum cinerariifolium</name>
    <name type="common">Dalmatian daisy</name>
    <name type="synonym">Chrysanthemum cinerariifolium</name>
    <dbReference type="NCBI Taxonomy" id="118510"/>
    <lineage>
        <taxon>Eukaryota</taxon>
        <taxon>Viridiplantae</taxon>
        <taxon>Streptophyta</taxon>
        <taxon>Embryophyta</taxon>
        <taxon>Tracheophyta</taxon>
        <taxon>Spermatophyta</taxon>
        <taxon>Magnoliopsida</taxon>
        <taxon>eudicotyledons</taxon>
        <taxon>Gunneridae</taxon>
        <taxon>Pentapetalae</taxon>
        <taxon>asterids</taxon>
        <taxon>campanulids</taxon>
        <taxon>Asterales</taxon>
        <taxon>Asteraceae</taxon>
        <taxon>Asteroideae</taxon>
        <taxon>Anthemideae</taxon>
        <taxon>Anthemidinae</taxon>
        <taxon>Tanacetum</taxon>
    </lineage>
</organism>
<gene>
    <name evidence="2" type="ORF">Tci_683951</name>
</gene>
<dbReference type="CDD" id="cd09272">
    <property type="entry name" value="RNase_HI_RT_Ty1"/>
    <property type="match status" value="1"/>
</dbReference>
<evidence type="ECO:0000259" key="1">
    <source>
        <dbReference type="Pfam" id="PF07727"/>
    </source>
</evidence>
<dbReference type="PANTHER" id="PTHR11439:SF521">
    <property type="entry name" value="RNA-DIRECTED DNA POLYMERASE"/>
    <property type="match status" value="1"/>
</dbReference>
<feature type="domain" description="Reverse transcriptase Ty1/copia-type" evidence="1">
    <location>
        <begin position="156"/>
        <end position="225"/>
    </location>
</feature>
<feature type="non-terminal residue" evidence="2">
    <location>
        <position position="415"/>
    </location>
</feature>
<feature type="domain" description="Reverse transcriptase Ty1/copia-type" evidence="1">
    <location>
        <begin position="228"/>
        <end position="282"/>
    </location>
</feature>
<protein>
    <recommendedName>
        <fullName evidence="1">Reverse transcriptase Ty1/copia-type domain-containing protein</fullName>
    </recommendedName>
</protein>
<dbReference type="PANTHER" id="PTHR11439">
    <property type="entry name" value="GAG-POL-RELATED RETROTRANSPOSON"/>
    <property type="match status" value="1"/>
</dbReference>
<proteinExistence type="predicted"/>
<comment type="caution">
    <text evidence="2">The sequence shown here is derived from an EMBL/GenBank/DDBJ whole genome shotgun (WGS) entry which is preliminary data.</text>
</comment>
<dbReference type="Pfam" id="PF07727">
    <property type="entry name" value="RVT_2"/>
    <property type="match status" value="2"/>
</dbReference>
<dbReference type="EMBL" id="BKCJ010556294">
    <property type="protein sequence ID" value="GFB11980.1"/>
    <property type="molecule type" value="Genomic_DNA"/>
</dbReference>